<protein>
    <recommendedName>
        <fullName evidence="3">Toxin</fullName>
    </recommendedName>
</protein>
<dbReference type="InterPro" id="IPR035093">
    <property type="entry name" value="RelE/ParE_toxin_dom_sf"/>
</dbReference>
<sequence length="104" mass="12208">MRLRLSREAAHDIDEIARYTEQRWGKAARQRYLGQIKERLKALLENPELGPVREDIRPGTRSLTAGRHIVFYRLAPDAVEIIRILHHAMDVQRRIEPAEEEEKS</sequence>
<reference evidence="4 5" key="1">
    <citation type="submission" date="2018-10" db="EMBL/GenBank/DDBJ databases">
        <title>Comparative analysis of microorganisms from saline springs in Andes Mountain Range, Colombia.</title>
        <authorList>
            <person name="Rubin E."/>
        </authorList>
    </citation>
    <scope>NUCLEOTIDE SEQUENCE [LARGE SCALE GENOMIC DNA]</scope>
    <source>
        <strain evidence="4 5">USBA 36</strain>
    </source>
</reference>
<dbReference type="InterPro" id="IPR007712">
    <property type="entry name" value="RelE/ParE_toxin"/>
</dbReference>
<accession>A0A420WAM4</accession>
<evidence type="ECO:0000313" key="5">
    <source>
        <dbReference type="Proteomes" id="UP000277424"/>
    </source>
</evidence>
<comment type="caution">
    <text evidence="4">The sequence shown here is derived from an EMBL/GenBank/DDBJ whole genome shotgun (WGS) entry which is preliminary data.</text>
</comment>
<evidence type="ECO:0000256" key="1">
    <source>
        <dbReference type="ARBA" id="ARBA00006226"/>
    </source>
</evidence>
<dbReference type="InterPro" id="IPR028344">
    <property type="entry name" value="ParE1/4"/>
</dbReference>
<dbReference type="EMBL" id="RBIG01000004">
    <property type="protein sequence ID" value="RKQ68038.1"/>
    <property type="molecule type" value="Genomic_DNA"/>
</dbReference>
<keyword evidence="2" id="KW-1277">Toxin-antitoxin system</keyword>
<comment type="similarity">
    <text evidence="1 3">Belongs to the RelE toxin family.</text>
</comment>
<dbReference type="AlphaFoldDB" id="A0A420WAM4"/>
<dbReference type="OrthoDB" id="7173315at2"/>
<evidence type="ECO:0000256" key="2">
    <source>
        <dbReference type="ARBA" id="ARBA00022649"/>
    </source>
</evidence>
<organism evidence="4 5">
    <name type="scientific">Oceanibaculum indicum</name>
    <dbReference type="NCBI Taxonomy" id="526216"/>
    <lineage>
        <taxon>Bacteria</taxon>
        <taxon>Pseudomonadati</taxon>
        <taxon>Pseudomonadota</taxon>
        <taxon>Alphaproteobacteria</taxon>
        <taxon>Rhodospirillales</taxon>
        <taxon>Oceanibaculaceae</taxon>
        <taxon>Oceanibaculum</taxon>
    </lineage>
</organism>
<dbReference type="RefSeq" id="WP_121221766.1">
    <property type="nucleotide sequence ID" value="NZ_RBIG01000004.1"/>
</dbReference>
<proteinExistence type="inferred from homology"/>
<dbReference type="Pfam" id="PF05016">
    <property type="entry name" value="ParE_toxin"/>
    <property type="match status" value="1"/>
</dbReference>
<dbReference type="PANTHER" id="PTHR33755:SF9">
    <property type="entry name" value="TOXIN PARE1"/>
    <property type="match status" value="1"/>
</dbReference>
<name>A0A420WAM4_9PROT</name>
<dbReference type="InterPro" id="IPR051803">
    <property type="entry name" value="TA_system_RelE-like_toxin"/>
</dbReference>
<dbReference type="Proteomes" id="UP000277424">
    <property type="component" value="Unassembled WGS sequence"/>
</dbReference>
<evidence type="ECO:0000256" key="3">
    <source>
        <dbReference type="PIRNR" id="PIRNR029218"/>
    </source>
</evidence>
<gene>
    <name evidence="4" type="ORF">BCL74_3356</name>
</gene>
<dbReference type="PANTHER" id="PTHR33755">
    <property type="entry name" value="TOXIN PARE1-RELATED"/>
    <property type="match status" value="1"/>
</dbReference>
<dbReference type="Gene3D" id="3.30.2310.20">
    <property type="entry name" value="RelE-like"/>
    <property type="match status" value="1"/>
</dbReference>
<dbReference type="PIRSF" id="PIRSF029218">
    <property type="entry name" value="ParE"/>
    <property type="match status" value="1"/>
</dbReference>
<evidence type="ECO:0000313" key="4">
    <source>
        <dbReference type="EMBL" id="RKQ68038.1"/>
    </source>
</evidence>